<dbReference type="Gene3D" id="1.10.10.10">
    <property type="entry name" value="Winged helix-like DNA-binding domain superfamily/Winged helix DNA-binding domain"/>
    <property type="match status" value="1"/>
</dbReference>
<dbReference type="InterPro" id="IPR051677">
    <property type="entry name" value="AfsR-DnrI-RedD_regulator"/>
</dbReference>
<dbReference type="Gene3D" id="1.25.40.10">
    <property type="entry name" value="Tetratricopeptide repeat domain"/>
    <property type="match status" value="2"/>
</dbReference>
<keyword evidence="3 5" id="KW-0238">DNA-binding</keyword>
<dbReference type="InterPro" id="IPR016032">
    <property type="entry name" value="Sig_transdc_resp-reg_C-effctor"/>
</dbReference>
<dbReference type="PRINTS" id="PR00364">
    <property type="entry name" value="DISEASERSIST"/>
</dbReference>
<dbReference type="Pfam" id="PF13401">
    <property type="entry name" value="AAA_22"/>
    <property type="match status" value="1"/>
</dbReference>
<dbReference type="Pfam" id="PF03704">
    <property type="entry name" value="BTAD"/>
    <property type="match status" value="1"/>
</dbReference>
<name>A0ABX8BTZ4_9ACTN</name>
<dbReference type="InterPro" id="IPR027417">
    <property type="entry name" value="P-loop_NTPase"/>
</dbReference>
<evidence type="ECO:0000256" key="1">
    <source>
        <dbReference type="ARBA" id="ARBA00005820"/>
    </source>
</evidence>
<protein>
    <submittedName>
        <fullName evidence="9">Tetratricopeptide repeat protein</fullName>
    </submittedName>
</protein>
<dbReference type="SMART" id="SM01043">
    <property type="entry name" value="BTAD"/>
    <property type="match status" value="1"/>
</dbReference>
<feature type="coiled-coil region" evidence="6">
    <location>
        <begin position="904"/>
        <end position="931"/>
    </location>
</feature>
<dbReference type="Proteomes" id="UP000676079">
    <property type="component" value="Chromosome"/>
</dbReference>
<dbReference type="Pfam" id="PF13424">
    <property type="entry name" value="TPR_12"/>
    <property type="match status" value="1"/>
</dbReference>
<accession>A0ABX8BTZ4</accession>
<evidence type="ECO:0000256" key="6">
    <source>
        <dbReference type="SAM" id="Coils"/>
    </source>
</evidence>
<keyword evidence="2" id="KW-0805">Transcription regulation</keyword>
<evidence type="ECO:0000256" key="5">
    <source>
        <dbReference type="PROSITE-ProRule" id="PRU01091"/>
    </source>
</evidence>
<feature type="compositionally biased region" description="Gly residues" evidence="7">
    <location>
        <begin position="258"/>
        <end position="270"/>
    </location>
</feature>
<dbReference type="InterPro" id="IPR049945">
    <property type="entry name" value="AAA_22"/>
</dbReference>
<gene>
    <name evidence="9" type="ORF">KGD84_01685</name>
</gene>
<reference evidence="9 10" key="1">
    <citation type="submission" date="2021-05" db="EMBL/GenBank/DDBJ databases">
        <title>Direct Submission.</title>
        <authorList>
            <person name="Li K."/>
            <person name="Gao J."/>
        </authorList>
    </citation>
    <scope>NUCLEOTIDE SEQUENCE [LARGE SCALE GENOMIC DNA]</scope>
    <source>
        <strain evidence="9 10">Mg02</strain>
    </source>
</reference>
<dbReference type="InterPro" id="IPR011990">
    <property type="entry name" value="TPR-like_helical_dom_sf"/>
</dbReference>
<dbReference type="PANTHER" id="PTHR35807">
    <property type="entry name" value="TRANSCRIPTIONAL REGULATOR REDD-RELATED"/>
    <property type="match status" value="1"/>
</dbReference>
<feature type="region of interest" description="Disordered" evidence="7">
    <location>
        <begin position="248"/>
        <end position="270"/>
    </location>
</feature>
<keyword evidence="6" id="KW-0175">Coiled coil</keyword>
<feature type="DNA-binding region" description="OmpR/PhoB-type" evidence="5">
    <location>
        <begin position="1"/>
        <end position="91"/>
    </location>
</feature>
<evidence type="ECO:0000313" key="10">
    <source>
        <dbReference type="Proteomes" id="UP000676079"/>
    </source>
</evidence>
<keyword evidence="4" id="KW-0804">Transcription</keyword>
<dbReference type="Pfam" id="PF00486">
    <property type="entry name" value="Trans_reg_C"/>
    <property type="match status" value="1"/>
</dbReference>
<evidence type="ECO:0000256" key="3">
    <source>
        <dbReference type="ARBA" id="ARBA00023125"/>
    </source>
</evidence>
<evidence type="ECO:0000256" key="2">
    <source>
        <dbReference type="ARBA" id="ARBA00023015"/>
    </source>
</evidence>
<dbReference type="CDD" id="cd15831">
    <property type="entry name" value="BTAD"/>
    <property type="match status" value="1"/>
</dbReference>
<dbReference type="SUPFAM" id="SSF46894">
    <property type="entry name" value="C-terminal effector domain of the bipartite response regulators"/>
    <property type="match status" value="1"/>
</dbReference>
<sequence>MAFRVLGPIEVRGAAGPVRVPVGRQQTVLGILLLELGRVVSTDQIVDILWEHSPPETVRTQVQICVSRLRTLLKPTGAVIETRSPGYVLNAAPETVDAHVFRSRVREATALSQQDRGEEAAALLRSAVGLWRGPVFGGVGAEALRARATHLDEERMAAVESYLAIELELGRHQRLIGEINGLVEEHPLREGLRAQLMLALYRSGRQVEALEVYRRGRDLLIEELGLEPGSELRELERAILAGDPSLEHAPAQGPAHAAGGGPATAFGGGVTPFQLPSDTVDFVGRDGTIDRVEGVLAEPGNGARVVVLMGRPGVGKSSTAVRVAHRLGPERYPDGQLYCDLRATRGTPLDPGEVLGRFLRALGVPGPAVPDDVDERAAMYRGLLATRRVLIVLDDAATESQLLPLIPAGPGCGVLITSRANLTGLPGATFLPLETLTEDASLALLRQVLGDARVDAEPEAAHALVGAVGRLPLALRIVSARLAARRHWSLSSMVDRLADERYRLDELAHGDMTVRASLSLTYDGLEAGTARAFGLLGLVEGPTIPMWSAAALLGDDRPFPSDIVEPLVDAHLLDIVGTDPSGDPVYRFHELVRDYARERSADVEDDASRGAAIDRLMGGWLALLDAANDDLMGGEYLRVRGGAPRWSPPARYVERVLRDPYAWFEGERANLRHVVLQAVELGMDEQSWDLLVGFSVFLTRRGYMQELAELHDRVEPFVRERGNRLGMASLWATVSEALSHRYDGPTRAALLERSLEAYTELGEVRGQAIARRALATLTAEAGDEKRALGLCEEALEGFVAVGDLGGQWRSLMLTGYLRGRGGDVDGGRAELDRALELAGRTGDPRASAQVLRRSAQLDLLRGDVGQGIGRLREVLAVVEELGDLVGQAMVLRDLGTACAQAGRIDEARGLLERAMAAFDQLYEERERAEVASVLADLG</sequence>
<dbReference type="PANTHER" id="PTHR35807:SF1">
    <property type="entry name" value="TRANSCRIPTIONAL REGULATOR REDD"/>
    <property type="match status" value="1"/>
</dbReference>
<evidence type="ECO:0000256" key="4">
    <source>
        <dbReference type="ARBA" id="ARBA00023163"/>
    </source>
</evidence>
<comment type="similarity">
    <text evidence="1">Belongs to the AfsR/DnrI/RedD regulatory family.</text>
</comment>
<organism evidence="9 10">
    <name type="scientific">Nocardiopsis changdeensis</name>
    <dbReference type="NCBI Taxonomy" id="2831969"/>
    <lineage>
        <taxon>Bacteria</taxon>
        <taxon>Bacillati</taxon>
        <taxon>Actinomycetota</taxon>
        <taxon>Actinomycetes</taxon>
        <taxon>Streptosporangiales</taxon>
        <taxon>Nocardiopsidaceae</taxon>
        <taxon>Nocardiopsis</taxon>
    </lineage>
</organism>
<evidence type="ECO:0000256" key="7">
    <source>
        <dbReference type="SAM" id="MobiDB-lite"/>
    </source>
</evidence>
<dbReference type="InterPro" id="IPR001867">
    <property type="entry name" value="OmpR/PhoB-type_DNA-bd"/>
</dbReference>
<proteinExistence type="inferred from homology"/>
<dbReference type="EMBL" id="CP074133">
    <property type="protein sequence ID" value="QUX25684.1"/>
    <property type="molecule type" value="Genomic_DNA"/>
</dbReference>
<dbReference type="PROSITE" id="PS51755">
    <property type="entry name" value="OMPR_PHOB"/>
    <property type="match status" value="1"/>
</dbReference>
<dbReference type="InterPro" id="IPR036388">
    <property type="entry name" value="WH-like_DNA-bd_sf"/>
</dbReference>
<dbReference type="SUPFAM" id="SSF48452">
    <property type="entry name" value="TPR-like"/>
    <property type="match status" value="2"/>
</dbReference>
<keyword evidence="10" id="KW-1185">Reference proteome</keyword>
<evidence type="ECO:0000313" key="9">
    <source>
        <dbReference type="EMBL" id="QUX25684.1"/>
    </source>
</evidence>
<dbReference type="Gene3D" id="3.40.50.300">
    <property type="entry name" value="P-loop containing nucleotide triphosphate hydrolases"/>
    <property type="match status" value="1"/>
</dbReference>
<dbReference type="InterPro" id="IPR005158">
    <property type="entry name" value="BTAD"/>
</dbReference>
<evidence type="ECO:0000259" key="8">
    <source>
        <dbReference type="PROSITE" id="PS51755"/>
    </source>
</evidence>
<feature type="domain" description="OmpR/PhoB-type" evidence="8">
    <location>
        <begin position="1"/>
        <end position="91"/>
    </location>
</feature>
<dbReference type="SUPFAM" id="SSF52540">
    <property type="entry name" value="P-loop containing nucleoside triphosphate hydrolases"/>
    <property type="match status" value="1"/>
</dbReference>
<dbReference type="SMART" id="SM00862">
    <property type="entry name" value="Trans_reg_C"/>
    <property type="match status" value="1"/>
</dbReference>